<comment type="similarity">
    <text evidence="1">Belongs to the asaB hydroxylase/desaturase family.</text>
</comment>
<dbReference type="EMBL" id="SGPM01000545">
    <property type="protein sequence ID" value="THH19322.1"/>
    <property type="molecule type" value="Genomic_DNA"/>
</dbReference>
<reference evidence="2 3" key="1">
    <citation type="submission" date="2019-02" db="EMBL/GenBank/DDBJ databases">
        <title>Genome sequencing of the rare red list fungi Antrodiella citrinella (Flaviporus citrinellus).</title>
        <authorList>
            <person name="Buettner E."/>
            <person name="Kellner H."/>
        </authorList>
    </citation>
    <scope>NUCLEOTIDE SEQUENCE [LARGE SCALE GENOMIC DNA]</scope>
    <source>
        <strain evidence="2 3">DSM 108506</strain>
    </source>
</reference>
<protein>
    <recommendedName>
        <fullName evidence="4">Methyltransferase</fullName>
    </recommendedName>
</protein>
<keyword evidence="3" id="KW-1185">Reference proteome</keyword>
<evidence type="ECO:0000256" key="1">
    <source>
        <dbReference type="ARBA" id="ARBA00023604"/>
    </source>
</evidence>
<evidence type="ECO:0000313" key="2">
    <source>
        <dbReference type="EMBL" id="THH19322.1"/>
    </source>
</evidence>
<dbReference type="InterPro" id="IPR044053">
    <property type="entry name" value="AsaB-like"/>
</dbReference>
<comment type="caution">
    <text evidence="2">The sequence shown here is derived from an EMBL/GenBank/DDBJ whole genome shotgun (WGS) entry which is preliminary data.</text>
</comment>
<gene>
    <name evidence="2" type="ORF">EUX98_g8798</name>
</gene>
<sequence length="282" mass="32399">MATTSELATIATQLTYFKAPADGSKPYIDINSDVLKEEDGRNWTKEVHDITIENLRGKEDSVKLDTHGFQFLKGTSKHKSFASEEEVKAEYYPESVELIKKLLGASRVVPFDHTVRRRRPDELDDGPAKRQPVPLVHVDQTPTSAFTRVQMHMPAEDVPALTKKRFQIINLWRPIGRPAWDWPLALCDFTSVDYKRDLVPTTLKYPDRDGETFNVAFSQNHRWKYLRGMTPDEFLLIKCYDSQEDGKTALLTPHTAFQDPSTPPDAPLRESVELRLLVFYDY</sequence>
<organism evidence="2 3">
    <name type="scientific">Antrodiella citrinella</name>
    <dbReference type="NCBI Taxonomy" id="2447956"/>
    <lineage>
        <taxon>Eukaryota</taxon>
        <taxon>Fungi</taxon>
        <taxon>Dikarya</taxon>
        <taxon>Basidiomycota</taxon>
        <taxon>Agaricomycotina</taxon>
        <taxon>Agaricomycetes</taxon>
        <taxon>Polyporales</taxon>
        <taxon>Steccherinaceae</taxon>
        <taxon>Antrodiella</taxon>
    </lineage>
</organism>
<dbReference type="PANTHER" id="PTHR34598:SF3">
    <property type="entry name" value="OXIDOREDUCTASE AN1597"/>
    <property type="match status" value="1"/>
</dbReference>
<name>A0A4S4M2M3_9APHY</name>
<evidence type="ECO:0008006" key="4">
    <source>
        <dbReference type="Google" id="ProtNLM"/>
    </source>
</evidence>
<proteinExistence type="inferred from homology"/>
<dbReference type="AlphaFoldDB" id="A0A4S4M2M3"/>
<dbReference type="GO" id="GO:0016491">
    <property type="term" value="F:oxidoreductase activity"/>
    <property type="evidence" value="ECO:0007669"/>
    <property type="project" value="InterPro"/>
</dbReference>
<accession>A0A4S4M2M3</accession>
<dbReference type="Proteomes" id="UP000308730">
    <property type="component" value="Unassembled WGS sequence"/>
</dbReference>
<dbReference type="OrthoDB" id="412788at2759"/>
<evidence type="ECO:0000313" key="3">
    <source>
        <dbReference type="Proteomes" id="UP000308730"/>
    </source>
</evidence>
<dbReference type="PANTHER" id="PTHR34598">
    <property type="entry name" value="BLL6449 PROTEIN"/>
    <property type="match status" value="1"/>
</dbReference>
<dbReference type="NCBIfam" id="NF041278">
    <property type="entry name" value="CmcJ_NvfI_EfuI"/>
    <property type="match status" value="1"/>
</dbReference>